<keyword evidence="1" id="KW-1133">Transmembrane helix</keyword>
<name>A0ABU6PNQ3_9BACL</name>
<evidence type="ECO:0000313" key="3">
    <source>
        <dbReference type="Proteomes" id="UP001343257"/>
    </source>
</evidence>
<accession>A0ABU6PNQ3</accession>
<gene>
    <name evidence="2" type="ORF">P9847_00435</name>
</gene>
<dbReference type="RefSeq" id="WP_328274462.1">
    <property type="nucleotide sequence ID" value="NZ_JARTLD010000001.1"/>
</dbReference>
<comment type="caution">
    <text evidence="2">The sequence shown here is derived from an EMBL/GenBank/DDBJ whole genome shotgun (WGS) entry which is preliminary data.</text>
</comment>
<organism evidence="2 3">
    <name type="scientific">Paenibacillus chibensis</name>
    <dbReference type="NCBI Taxonomy" id="59846"/>
    <lineage>
        <taxon>Bacteria</taxon>
        <taxon>Bacillati</taxon>
        <taxon>Bacillota</taxon>
        <taxon>Bacilli</taxon>
        <taxon>Bacillales</taxon>
        <taxon>Paenibacillaceae</taxon>
        <taxon>Paenibacillus</taxon>
    </lineage>
</organism>
<dbReference type="EMBL" id="JARTLD010000001">
    <property type="protein sequence ID" value="MED5015768.1"/>
    <property type="molecule type" value="Genomic_DNA"/>
</dbReference>
<dbReference type="Proteomes" id="UP001343257">
    <property type="component" value="Unassembled WGS sequence"/>
</dbReference>
<reference evidence="2 3" key="1">
    <citation type="submission" date="2023-03" db="EMBL/GenBank/DDBJ databases">
        <title>Bacillus Genome Sequencing.</title>
        <authorList>
            <person name="Dunlap C."/>
        </authorList>
    </citation>
    <scope>NUCLEOTIDE SEQUENCE [LARGE SCALE GENOMIC DNA]</scope>
    <source>
        <strain evidence="2 3">NRS-52</strain>
    </source>
</reference>
<keyword evidence="1" id="KW-0472">Membrane</keyword>
<evidence type="ECO:0000256" key="1">
    <source>
        <dbReference type="SAM" id="Phobius"/>
    </source>
</evidence>
<keyword evidence="1" id="KW-0812">Transmembrane</keyword>
<sequence>MDEGEELIVTIGYVLGVLILAAAGLLAWRNSRIIADQRKAKGAIPAVSSYTVQVTRQSDRDESARMTPLLEAVYLEPQGSVSVSLCRVNGTISELKLDHAVQIMEHTCSEFSLKGEAVNIAPFRESVRNEEEDAALSRLEQALTFQRTQA</sequence>
<feature type="transmembrane region" description="Helical" evidence="1">
    <location>
        <begin position="6"/>
        <end position="28"/>
    </location>
</feature>
<keyword evidence="3" id="KW-1185">Reference proteome</keyword>
<protein>
    <submittedName>
        <fullName evidence="2">Uncharacterized protein</fullName>
    </submittedName>
</protein>
<evidence type="ECO:0000313" key="2">
    <source>
        <dbReference type="EMBL" id="MED5015768.1"/>
    </source>
</evidence>
<proteinExistence type="predicted"/>